<sequence length="1131" mass="129607">MARSMLGGAISKAASAAAAEMSLLMGVRKDIWFIKDELETMQAFLLTAEAIKMKDILLKVWAKQVRDLSYNIEDCLSEFMVHVTSQSLSRRLMKLKDRHQIAMQIRDLKLRVEEVSIRNTRYNLIKTEASNSVGEVDSYREDVRNHAASNIDEAELVGFSKPKEELINLMDVNTEDGSPKVICVVGMGGLGKTTLARKTYESKEDIVQKFSCVAWITVSHSFFKIEMLKDMIRQLLGPESLKKCLKELKGKAVQVGDLSKYLMEELKDERYFIVFDDLWTIDMWRWIQEFAVASNNRKGSRIVVTTRDMGLAKECSRDSHIYQLKPLQPVDAANLLLRKSRKRQEDMERDGNIVEKLVKKCGGLPLAILMVGGVLATKKVAEWRQFYDHLPSELETNPSLEAMRRMVTLSYNHLPSHLKSCFLYLSIFPEDFEIKRRPLVDRWIAEGFIKARGRVNIEDVGKSYFIELINRSMIIPSRVNVEGTVKSCRVHDIMRDVMVSVARDENFVYLTADDNLTSVTEENFRHVSYHGRKFLKECIDWRHVRSLTMFGERPIEPPAPPFSPSTGMLRVLDLHGAHFRITKKDIKDIGLLRHLKYLNIGSAKAYSNIYRIPRSIGKLKGLQTLEIRMTDISRIPNEICNLQSLRSIRCKKTHWFYLGLQPSMGCLMDMMYHQMITGNSHEKALKPRMPCFRHWSIYKGVSVPRGISKLQELQTLEVVDIKRSDANAIKELGELVQLKKLGVVTKEATEQKCKLLCAAIEKFTSLCSLKVNTSQNGSLEWLHSVSSPPLSMRSLQLVGCLGEMPDWIGSLTHLVKIYLGHSELKGDKTMELLGTLPNLMLLRLRQNAYVGKSLVFGARAFPNLRELDIFYPDRVREVIFEEDTSHQLAKIQFRGGRCVEFIGIKHLPRVKEISLGLEARVAKLGVLQGEVEAHPNHPVLRLREDWSMHNIDPSVHEAQEEELANFRRQHQQERSAHNRKWWPWRRRAQLGQLINLHSVQLVVLMLAEDTTHGALPYILVQKLLLLLKATDKDPTGQSSENRPPNIRCYYVLQSCICCYAALGHHVQLPYKFQVDYLLSDVIQIEPCKFAASYLLMFLRSKWKRSGTYLVGIGGTEASKISDRKFKWQLLA</sequence>
<dbReference type="Gene3D" id="3.80.10.10">
    <property type="entry name" value="Ribonuclease Inhibitor"/>
    <property type="match status" value="1"/>
</dbReference>
<dbReference type="PANTHER" id="PTHR23155">
    <property type="entry name" value="DISEASE RESISTANCE PROTEIN RP"/>
    <property type="match status" value="1"/>
</dbReference>
<dbReference type="GO" id="GO:0009626">
    <property type="term" value="P:plant-type hypersensitive response"/>
    <property type="evidence" value="ECO:0007669"/>
    <property type="project" value="UniProtKB-ARBA"/>
</dbReference>
<evidence type="ECO:0000256" key="5">
    <source>
        <dbReference type="ARBA" id="ARBA00022821"/>
    </source>
</evidence>
<dbReference type="Pfam" id="PF18052">
    <property type="entry name" value="Rx_N"/>
    <property type="match status" value="1"/>
</dbReference>
<keyword evidence="4" id="KW-0547">Nucleotide-binding</keyword>
<evidence type="ECO:0000313" key="11">
    <source>
        <dbReference type="EnsemblPlants" id="EMT08481"/>
    </source>
</evidence>
<evidence type="ECO:0000256" key="6">
    <source>
        <dbReference type="ARBA" id="ARBA00023054"/>
    </source>
</evidence>
<feature type="domain" description="Disease resistance protein winged helix" evidence="9">
    <location>
        <begin position="427"/>
        <end position="497"/>
    </location>
</feature>
<evidence type="ECO:0000256" key="3">
    <source>
        <dbReference type="ARBA" id="ARBA00022737"/>
    </source>
</evidence>
<dbReference type="SUPFAM" id="SSF52047">
    <property type="entry name" value="RNI-like"/>
    <property type="match status" value="1"/>
</dbReference>
<feature type="domain" description="Disease resistance R13L4/SHOC-2-like LRR" evidence="10">
    <location>
        <begin position="543"/>
        <end position="656"/>
    </location>
</feature>
<dbReference type="InterPro" id="IPR055414">
    <property type="entry name" value="LRR_R13L4/SHOC2-like"/>
</dbReference>
<dbReference type="InterPro" id="IPR032675">
    <property type="entry name" value="LRR_dom_sf"/>
</dbReference>
<name>M8B3A1_AEGTA</name>
<evidence type="ECO:0000259" key="9">
    <source>
        <dbReference type="Pfam" id="PF23559"/>
    </source>
</evidence>
<accession>M8B3A1</accession>
<reference evidence="11" key="1">
    <citation type="submission" date="2015-06" db="UniProtKB">
        <authorList>
            <consortium name="EnsemblPlants"/>
        </authorList>
    </citation>
    <scope>IDENTIFICATION</scope>
</reference>
<keyword evidence="6" id="KW-0175">Coiled coil</keyword>
<dbReference type="CDD" id="cd14798">
    <property type="entry name" value="RX-CC_like"/>
    <property type="match status" value="1"/>
</dbReference>
<dbReference type="Pfam" id="PF23559">
    <property type="entry name" value="WHD_DRP"/>
    <property type="match status" value="1"/>
</dbReference>
<dbReference type="Pfam" id="PF00931">
    <property type="entry name" value="NB-ARC"/>
    <property type="match status" value="1"/>
</dbReference>
<dbReference type="Gene3D" id="1.20.5.4130">
    <property type="match status" value="1"/>
</dbReference>
<keyword evidence="2" id="KW-0433">Leucine-rich repeat</keyword>
<dbReference type="InterPro" id="IPR042197">
    <property type="entry name" value="Apaf_helical"/>
</dbReference>
<keyword evidence="3" id="KW-0677">Repeat</keyword>
<dbReference type="GO" id="GO:0043531">
    <property type="term" value="F:ADP binding"/>
    <property type="evidence" value="ECO:0007669"/>
    <property type="project" value="InterPro"/>
</dbReference>
<dbReference type="InterPro" id="IPR027417">
    <property type="entry name" value="P-loop_NTPase"/>
</dbReference>
<dbReference type="Pfam" id="PF23598">
    <property type="entry name" value="LRR_14"/>
    <property type="match status" value="2"/>
</dbReference>
<dbReference type="Gene3D" id="1.10.10.10">
    <property type="entry name" value="Winged helix-like DNA-binding domain superfamily/Winged helix DNA-binding domain"/>
    <property type="match status" value="1"/>
</dbReference>
<dbReference type="InterPro" id="IPR041118">
    <property type="entry name" value="Rx_N"/>
</dbReference>
<dbReference type="InterPro" id="IPR036388">
    <property type="entry name" value="WH-like_DNA-bd_sf"/>
</dbReference>
<dbReference type="PRINTS" id="PR00364">
    <property type="entry name" value="DISEASERSIST"/>
</dbReference>
<dbReference type="PANTHER" id="PTHR23155:SF963">
    <property type="entry name" value="OS06G0287000 PROTEIN"/>
    <property type="match status" value="1"/>
</dbReference>
<dbReference type="EnsemblPlants" id="EMT08481">
    <property type="protein sequence ID" value="EMT08481"/>
    <property type="gene ID" value="F775_15376"/>
</dbReference>
<comment type="similarity">
    <text evidence="1">Belongs to the disease resistance NB-LRR family.</text>
</comment>
<keyword evidence="5" id="KW-0611">Plant defense</keyword>
<organism evidence="11">
    <name type="scientific">Aegilops tauschii</name>
    <name type="common">Tausch's goatgrass</name>
    <name type="synonym">Aegilops squarrosa</name>
    <dbReference type="NCBI Taxonomy" id="37682"/>
    <lineage>
        <taxon>Eukaryota</taxon>
        <taxon>Viridiplantae</taxon>
        <taxon>Streptophyta</taxon>
        <taxon>Embryophyta</taxon>
        <taxon>Tracheophyta</taxon>
        <taxon>Spermatophyta</taxon>
        <taxon>Magnoliopsida</taxon>
        <taxon>Liliopsida</taxon>
        <taxon>Poales</taxon>
        <taxon>Poaceae</taxon>
        <taxon>BOP clade</taxon>
        <taxon>Pooideae</taxon>
        <taxon>Triticodae</taxon>
        <taxon>Triticeae</taxon>
        <taxon>Triticinae</taxon>
        <taxon>Aegilops</taxon>
    </lineage>
</organism>
<feature type="domain" description="Disease resistance R13L4/SHOC-2-like LRR" evidence="10">
    <location>
        <begin position="698"/>
        <end position="940"/>
    </location>
</feature>
<dbReference type="SUPFAM" id="SSF52540">
    <property type="entry name" value="P-loop containing nucleoside triphosphate hydrolases"/>
    <property type="match status" value="1"/>
</dbReference>
<evidence type="ECO:0000259" key="10">
    <source>
        <dbReference type="Pfam" id="PF23598"/>
    </source>
</evidence>
<proteinExistence type="inferred from homology"/>
<feature type="domain" description="Disease resistance N-terminal" evidence="8">
    <location>
        <begin position="7"/>
        <end position="92"/>
    </location>
</feature>
<dbReference type="FunFam" id="1.10.10.10:FF:000322">
    <property type="entry name" value="Probable disease resistance protein At1g63360"/>
    <property type="match status" value="1"/>
</dbReference>
<dbReference type="GO" id="GO:0002758">
    <property type="term" value="P:innate immune response-activating signaling pathway"/>
    <property type="evidence" value="ECO:0007669"/>
    <property type="project" value="UniProtKB-ARBA"/>
</dbReference>
<dbReference type="InterPro" id="IPR058922">
    <property type="entry name" value="WHD_DRP"/>
</dbReference>
<dbReference type="GO" id="GO:0042742">
    <property type="term" value="P:defense response to bacterium"/>
    <property type="evidence" value="ECO:0007669"/>
    <property type="project" value="UniProtKB-ARBA"/>
</dbReference>
<evidence type="ECO:0000256" key="1">
    <source>
        <dbReference type="ARBA" id="ARBA00008894"/>
    </source>
</evidence>
<dbReference type="InterPro" id="IPR002182">
    <property type="entry name" value="NB-ARC"/>
</dbReference>
<dbReference type="Gene3D" id="3.40.50.300">
    <property type="entry name" value="P-loop containing nucleotide triphosphate hydrolases"/>
    <property type="match status" value="1"/>
</dbReference>
<dbReference type="InterPro" id="IPR038005">
    <property type="entry name" value="RX-like_CC"/>
</dbReference>
<evidence type="ECO:0000259" key="8">
    <source>
        <dbReference type="Pfam" id="PF18052"/>
    </source>
</evidence>
<evidence type="ECO:0000256" key="4">
    <source>
        <dbReference type="ARBA" id="ARBA00022741"/>
    </source>
</evidence>
<feature type="domain" description="NB-ARC" evidence="7">
    <location>
        <begin position="174"/>
        <end position="341"/>
    </location>
</feature>
<protein>
    <submittedName>
        <fullName evidence="11">Disease resistance protein RPM1</fullName>
    </submittedName>
</protein>
<dbReference type="Gene3D" id="1.10.8.430">
    <property type="entry name" value="Helical domain of apoptotic protease-activating factors"/>
    <property type="match status" value="1"/>
</dbReference>
<dbReference type="InterPro" id="IPR044974">
    <property type="entry name" value="Disease_R_plants"/>
</dbReference>
<dbReference type="AlphaFoldDB" id="M8B3A1"/>
<evidence type="ECO:0000256" key="2">
    <source>
        <dbReference type="ARBA" id="ARBA00022614"/>
    </source>
</evidence>
<evidence type="ECO:0000259" key="7">
    <source>
        <dbReference type="Pfam" id="PF00931"/>
    </source>
</evidence>